<dbReference type="InterPro" id="IPR055170">
    <property type="entry name" value="GFO_IDH_MocA-like_dom"/>
</dbReference>
<evidence type="ECO:0000256" key="2">
    <source>
        <dbReference type="ARBA" id="ARBA00023002"/>
    </source>
</evidence>
<dbReference type="Proteomes" id="UP000319255">
    <property type="component" value="Unassembled WGS sequence"/>
</dbReference>
<name>A0A501WM73_9RHOB</name>
<sequence>MGRRRDLRPRLLYRDGRALRVRPRARTRLCHLRARRARHRHVLERDPRFRRGLPRDLLRLARRGLVAVASGGLRARLHRTAEGLCALADRAEPDPCRSLGRPREIRPRHAELRRARPVRGRGDELRTGGARRGRAVLRARRRARQHGLRGCDLRLRRLGRLGKGGPGAPDIGYASRSGGIFRDMTIHDLDMARFLLGEEPVSVSAHASVLVEPKLAEIGDFDSATVILETASGRQAVISNSRRATYGYDQRVEVHGSLGVANAENQHERSVVIGTAGGYSRPPLLNFFMTRYTASYAGEIAAFIDCLVNGTPANPSGADGVAALRLADACARSVTEKRRVEA</sequence>
<protein>
    <recommendedName>
        <fullName evidence="3">GFO/IDH/MocA-like oxidoreductase domain-containing protein</fullName>
    </recommendedName>
</protein>
<dbReference type="AlphaFoldDB" id="A0A501WM73"/>
<keyword evidence="5" id="KW-1185">Reference proteome</keyword>
<comment type="similarity">
    <text evidence="1">Belongs to the Gfo/Idh/MocA family.</text>
</comment>
<dbReference type="OrthoDB" id="9792935at2"/>
<reference evidence="4 5" key="1">
    <citation type="submission" date="2019-06" db="EMBL/GenBank/DDBJ databases">
        <title>A novel bacterium of genus Amaricoccus, isolated from marine sediment.</title>
        <authorList>
            <person name="Huang H."/>
            <person name="Mo K."/>
            <person name="Hu Y."/>
        </authorList>
    </citation>
    <scope>NUCLEOTIDE SEQUENCE [LARGE SCALE GENOMIC DNA]</scope>
    <source>
        <strain evidence="4 5">HB172011</strain>
    </source>
</reference>
<dbReference type="EMBL" id="VFRP01000016">
    <property type="protein sequence ID" value="TPE49274.1"/>
    <property type="molecule type" value="Genomic_DNA"/>
</dbReference>
<dbReference type="Pfam" id="PF22725">
    <property type="entry name" value="GFO_IDH_MocA_C3"/>
    <property type="match status" value="1"/>
</dbReference>
<accession>A0A501WM73</accession>
<dbReference type="PANTHER" id="PTHR42840:SF3">
    <property type="entry name" value="BINDING ROSSMANN FOLD OXIDOREDUCTASE, PUTATIVE (AFU_ORTHOLOGUE AFUA_2G10240)-RELATED"/>
    <property type="match status" value="1"/>
</dbReference>
<feature type="domain" description="GFO/IDH/MocA-like oxidoreductase" evidence="3">
    <location>
        <begin position="172"/>
        <end position="260"/>
    </location>
</feature>
<gene>
    <name evidence="4" type="ORF">FJM51_15440</name>
</gene>
<evidence type="ECO:0000313" key="4">
    <source>
        <dbReference type="EMBL" id="TPE49274.1"/>
    </source>
</evidence>
<dbReference type="PANTHER" id="PTHR42840">
    <property type="entry name" value="NAD(P)-BINDING ROSSMANN-FOLD SUPERFAMILY PROTEIN-RELATED"/>
    <property type="match status" value="1"/>
</dbReference>
<dbReference type="GO" id="GO:0016491">
    <property type="term" value="F:oxidoreductase activity"/>
    <property type="evidence" value="ECO:0007669"/>
    <property type="project" value="UniProtKB-KW"/>
</dbReference>
<evidence type="ECO:0000259" key="3">
    <source>
        <dbReference type="Pfam" id="PF22725"/>
    </source>
</evidence>
<organism evidence="4 5">
    <name type="scientific">Amaricoccus solimangrovi</name>
    <dbReference type="NCBI Taxonomy" id="2589815"/>
    <lineage>
        <taxon>Bacteria</taxon>
        <taxon>Pseudomonadati</taxon>
        <taxon>Pseudomonadota</taxon>
        <taxon>Alphaproteobacteria</taxon>
        <taxon>Rhodobacterales</taxon>
        <taxon>Paracoccaceae</taxon>
        <taxon>Amaricoccus</taxon>
    </lineage>
</organism>
<keyword evidence="2" id="KW-0560">Oxidoreductase</keyword>
<dbReference type="Gene3D" id="3.30.360.10">
    <property type="entry name" value="Dihydrodipicolinate Reductase, domain 2"/>
    <property type="match status" value="1"/>
</dbReference>
<evidence type="ECO:0000256" key="1">
    <source>
        <dbReference type="ARBA" id="ARBA00010928"/>
    </source>
</evidence>
<comment type="caution">
    <text evidence="4">The sequence shown here is derived from an EMBL/GenBank/DDBJ whole genome shotgun (WGS) entry which is preliminary data.</text>
</comment>
<evidence type="ECO:0000313" key="5">
    <source>
        <dbReference type="Proteomes" id="UP000319255"/>
    </source>
</evidence>
<dbReference type="SUPFAM" id="SSF55347">
    <property type="entry name" value="Glyceraldehyde-3-phosphate dehydrogenase-like, C-terminal domain"/>
    <property type="match status" value="1"/>
</dbReference>
<proteinExistence type="inferred from homology"/>